<dbReference type="EMBL" id="FQZD01000020">
    <property type="protein sequence ID" value="SHJ40611.1"/>
    <property type="molecule type" value="Genomic_DNA"/>
</dbReference>
<comment type="similarity">
    <text evidence="2">Belongs to the ROK (NagC/XylR) family.</text>
</comment>
<dbReference type="PANTHER" id="PTHR18964:SF149">
    <property type="entry name" value="BIFUNCTIONAL UDP-N-ACETYLGLUCOSAMINE 2-EPIMERASE_N-ACETYLMANNOSAMINE KINASE"/>
    <property type="match status" value="1"/>
</dbReference>
<dbReference type="RefSeq" id="WP_149735185.1">
    <property type="nucleotide sequence ID" value="NZ_FQZD01000020.1"/>
</dbReference>
<dbReference type="InterPro" id="IPR000600">
    <property type="entry name" value="ROK"/>
</dbReference>
<dbReference type="OrthoDB" id="9810372at2"/>
<keyword evidence="3" id="KW-0119">Carbohydrate metabolism</keyword>
<dbReference type="InterPro" id="IPR036388">
    <property type="entry name" value="WH-like_DNA-bd_sf"/>
</dbReference>
<dbReference type="Proteomes" id="UP000322917">
    <property type="component" value="Unassembled WGS sequence"/>
</dbReference>
<accession>A0A1M6J200</accession>
<name>A0A1M6J200_9FIRM</name>
<sequence length="390" mass="42126">MKTADQLLVKQINKMIVLNTIYKKRPVSRAEIAKITGLNKSTVSALVDELLVEELVLETGIGESQGGRKPVNLSINQEVGHIIGIDLGVNYILSVMTNFAGEIIWEKRIDCQAAYSSSPAQRIAELELLIREAMQQAPPTVRGIIGIGIGVPGIVNYEQGLILSAPNLGWENIGLRSIIEQQFGVPVFIDNEANAGAIGEKWFGAGKRADDLLYVSAGTGVGAGIIINNELYRGAKGLAGEIGHMTVSLDGFPCSCGNTGCWEEYSSEKALFRYLKKYRDIRTLTIFDVVKEALAGDAVAREAFQYVGKYLGIGVANLINAFNPQLVIIGNSLPLVGDFLMDELKQEAAKRCFAARYFSIPILSSQLNMHACAMGAAALVISRLYASPVS</sequence>
<dbReference type="GO" id="GO:0042732">
    <property type="term" value="P:D-xylose metabolic process"/>
    <property type="evidence" value="ECO:0007669"/>
    <property type="project" value="UniProtKB-KW"/>
</dbReference>
<dbReference type="GO" id="GO:0016301">
    <property type="term" value="F:kinase activity"/>
    <property type="evidence" value="ECO:0007669"/>
    <property type="project" value="UniProtKB-KW"/>
</dbReference>
<evidence type="ECO:0000313" key="5">
    <source>
        <dbReference type="Proteomes" id="UP000322917"/>
    </source>
</evidence>
<dbReference type="InterPro" id="IPR043129">
    <property type="entry name" value="ATPase_NBD"/>
</dbReference>
<reference evidence="4 5" key="1">
    <citation type="submission" date="2016-11" db="EMBL/GenBank/DDBJ databases">
        <authorList>
            <person name="Varghese N."/>
            <person name="Submissions S."/>
        </authorList>
    </citation>
    <scope>NUCLEOTIDE SEQUENCE [LARGE SCALE GENOMIC DNA]</scope>
    <source>
        <strain evidence="4 5">DSM 15287</strain>
    </source>
</reference>
<dbReference type="AlphaFoldDB" id="A0A1M6J200"/>
<dbReference type="Gene3D" id="3.30.420.40">
    <property type="match status" value="2"/>
</dbReference>
<comment type="function">
    <text evidence="1">Transcriptional repressor of xylose-utilizing enzymes.</text>
</comment>
<keyword evidence="4" id="KW-0808">Transferase</keyword>
<dbReference type="Pfam" id="PF00480">
    <property type="entry name" value="ROK"/>
    <property type="match status" value="1"/>
</dbReference>
<gene>
    <name evidence="4" type="ORF">SAMN02745170_02467</name>
</gene>
<dbReference type="Gene3D" id="1.10.10.10">
    <property type="entry name" value="Winged helix-like DNA-binding domain superfamily/Winged helix DNA-binding domain"/>
    <property type="match status" value="1"/>
</dbReference>
<dbReference type="SUPFAM" id="SSF53067">
    <property type="entry name" value="Actin-like ATPase domain"/>
    <property type="match status" value="1"/>
</dbReference>
<protein>
    <submittedName>
        <fullName evidence="4">ROK family protein (Putative glucokinase)</fullName>
    </submittedName>
</protein>
<organism evidence="4 5">
    <name type="scientific">Propionispora hippei DSM 15287</name>
    <dbReference type="NCBI Taxonomy" id="1123003"/>
    <lineage>
        <taxon>Bacteria</taxon>
        <taxon>Bacillati</taxon>
        <taxon>Bacillota</taxon>
        <taxon>Negativicutes</taxon>
        <taxon>Selenomonadales</taxon>
        <taxon>Sporomusaceae</taxon>
        <taxon>Propionispora</taxon>
    </lineage>
</organism>
<keyword evidence="3" id="KW-0859">Xylose metabolism</keyword>
<keyword evidence="4" id="KW-0418">Kinase</keyword>
<dbReference type="InterPro" id="IPR036390">
    <property type="entry name" value="WH_DNA-bd_sf"/>
</dbReference>
<dbReference type="CDD" id="cd24076">
    <property type="entry name" value="ASKHA_ATPase_ROK_BsXylR-like"/>
    <property type="match status" value="1"/>
</dbReference>
<evidence type="ECO:0000256" key="1">
    <source>
        <dbReference type="ARBA" id="ARBA00002486"/>
    </source>
</evidence>
<dbReference type="PANTHER" id="PTHR18964">
    <property type="entry name" value="ROK (REPRESSOR, ORF, KINASE) FAMILY"/>
    <property type="match status" value="1"/>
</dbReference>
<dbReference type="SUPFAM" id="SSF46785">
    <property type="entry name" value="Winged helix' DNA-binding domain"/>
    <property type="match status" value="1"/>
</dbReference>
<evidence type="ECO:0000256" key="3">
    <source>
        <dbReference type="ARBA" id="ARBA00022629"/>
    </source>
</evidence>
<proteinExistence type="inferred from homology"/>
<keyword evidence="5" id="KW-1185">Reference proteome</keyword>
<evidence type="ECO:0000256" key="2">
    <source>
        <dbReference type="ARBA" id="ARBA00006479"/>
    </source>
</evidence>
<evidence type="ECO:0000313" key="4">
    <source>
        <dbReference type="EMBL" id="SHJ40611.1"/>
    </source>
</evidence>